<evidence type="ECO:0000256" key="2">
    <source>
        <dbReference type="SAM" id="SignalP"/>
    </source>
</evidence>
<feature type="transmembrane region" description="Helical" evidence="1">
    <location>
        <begin position="578"/>
        <end position="602"/>
    </location>
</feature>
<keyword evidence="1" id="KW-1133">Transmembrane helix</keyword>
<dbReference type="InterPro" id="IPR011048">
    <property type="entry name" value="Haem_d1_sf"/>
</dbReference>
<organism evidence="4">
    <name type="scientific">Salpingoeca rosetta (strain ATCC 50818 / BSB-021)</name>
    <dbReference type="NCBI Taxonomy" id="946362"/>
    <lineage>
        <taxon>Eukaryota</taxon>
        <taxon>Choanoflagellata</taxon>
        <taxon>Craspedida</taxon>
        <taxon>Salpingoecidae</taxon>
        <taxon>Salpingoeca</taxon>
    </lineage>
</organism>
<keyword evidence="2" id="KW-0732">Signal</keyword>
<dbReference type="KEGG" id="sre:PTSG_02826"/>
<dbReference type="GeneID" id="16076921"/>
<keyword evidence="4" id="KW-1185">Reference proteome</keyword>
<evidence type="ECO:0000256" key="1">
    <source>
        <dbReference type="SAM" id="Phobius"/>
    </source>
</evidence>
<dbReference type="RefSeq" id="XP_004996335.1">
    <property type="nucleotide sequence ID" value="XM_004996278.1"/>
</dbReference>
<sequence length="716" mass="76967">MMMMAARFQPLLLLLVLVVVARVCGEVVLEEDKEGALHINTSDPEKEPVFVNGVDVGKMFKLVQQQASMLEEQVGVNDELQQRHEQQQEALCRRFPPSTDMTTLANVGTGDADWLGGVLANNGLIYGIPHRSASVLIIDPTTNVADTTTIPGLAPDARKWGGGVLAHDGLIYAFPYDAESVLIIDPMSNSVDNITLSGLPAGTGQWISGVVAADNGLIYGIPWRSSSVLIVDPAMKTTDTTTMAGFASGCCQWYGGAQADNGLIYSVPRDPQSVLIIDPATNTTDTTSIAGLEGDDKWQGTVRARNGLIYGIPFKSTSVLVIDPATNTTDTTSIAGLSSEHGKWRGGLLAPNGNIVGIPAMESSVLIVDPRTNTTNLLEPFAVDAGTNKWYDGVLANNNGLIYGLPNLLFLHNEPIAPHHSAKVHKRPAPQGGGSNILDNLLLRHGLYEVGESKDVGSLFGVAGPALDSWIERNHNRIVDVGDIRALRVFKGTSNPCMEAVRLLAVAAELQKTIHVYSYLADVPFIVRPPPGYPPSSEVTKIIHRTDGHFAKAKSVWLREKILATLKNFFLRAGKGKVIIKGVLGVLGLILFIVLTALLLTYGSPGTCSDIKLENTNDTMEGHSLIRSGWLLACWVILCCVVITFTVAWSVVLRVAFPECPDVHQYPSKMDADYIEDLVTCREARTEFFATLADGITATIAIFAVSVALDNGGAED</sequence>
<dbReference type="InterPro" id="IPR051200">
    <property type="entry name" value="Host-pathogen_enzymatic-act"/>
</dbReference>
<proteinExistence type="predicted"/>
<name>F2U3F8_SALR5</name>
<dbReference type="PANTHER" id="PTHR47197">
    <property type="entry name" value="PROTEIN NIRF"/>
    <property type="match status" value="1"/>
</dbReference>
<dbReference type="AlphaFoldDB" id="F2U3F8"/>
<feature type="signal peptide" evidence="2">
    <location>
        <begin position="1"/>
        <end position="25"/>
    </location>
</feature>
<dbReference type="OrthoDB" id="10260017at2759"/>
<evidence type="ECO:0000313" key="4">
    <source>
        <dbReference type="Proteomes" id="UP000007799"/>
    </source>
</evidence>
<evidence type="ECO:0000313" key="3">
    <source>
        <dbReference type="EMBL" id="EGD82152.1"/>
    </source>
</evidence>
<dbReference type="PANTHER" id="PTHR47197:SF3">
    <property type="entry name" value="DIHYDRO-HEME D1 DEHYDROGENASE"/>
    <property type="match status" value="1"/>
</dbReference>
<accession>F2U3F8</accession>
<protein>
    <submittedName>
        <fullName evidence="3">Uncharacterized protein</fullName>
    </submittedName>
</protein>
<feature type="transmembrane region" description="Helical" evidence="1">
    <location>
        <begin position="630"/>
        <end position="652"/>
    </location>
</feature>
<dbReference type="EMBL" id="GL832960">
    <property type="protein sequence ID" value="EGD82152.1"/>
    <property type="molecule type" value="Genomic_DNA"/>
</dbReference>
<dbReference type="Proteomes" id="UP000007799">
    <property type="component" value="Unassembled WGS sequence"/>
</dbReference>
<keyword evidence="1" id="KW-0472">Membrane</keyword>
<gene>
    <name evidence="3" type="ORF">PTSG_02826</name>
</gene>
<keyword evidence="1" id="KW-0812">Transmembrane</keyword>
<dbReference type="SUPFAM" id="SSF51004">
    <property type="entry name" value="C-terminal (heme d1) domain of cytochrome cd1-nitrite reductase"/>
    <property type="match status" value="1"/>
</dbReference>
<feature type="chain" id="PRO_5003290695" evidence="2">
    <location>
        <begin position="26"/>
        <end position="716"/>
    </location>
</feature>
<reference evidence="3" key="1">
    <citation type="submission" date="2009-08" db="EMBL/GenBank/DDBJ databases">
        <title>Annotation of Salpingoeca rosetta.</title>
        <authorList>
            <consortium name="The Broad Institute Genome Sequencing Platform"/>
            <person name="Russ C."/>
            <person name="Cuomo C."/>
            <person name="Burger G."/>
            <person name="Gray M.W."/>
            <person name="Holland P.W.H."/>
            <person name="King N."/>
            <person name="Lang F.B.F."/>
            <person name="Roger A.J."/>
            <person name="Ruiz-Trillo I."/>
            <person name="Young S.K."/>
            <person name="Zeng Q."/>
            <person name="Gargeya S."/>
            <person name="Alvarado L."/>
            <person name="Berlin A."/>
            <person name="Chapman S.B."/>
            <person name="Chen Z."/>
            <person name="Freedman E."/>
            <person name="Gellesch M."/>
            <person name="Goldberg J."/>
            <person name="Griggs A."/>
            <person name="Gujja S."/>
            <person name="Heilman E."/>
            <person name="Heiman D."/>
            <person name="Howarth C."/>
            <person name="Mehta T."/>
            <person name="Neiman D."/>
            <person name="Pearson M."/>
            <person name="Roberts A."/>
            <person name="Saif S."/>
            <person name="Shea T."/>
            <person name="Shenoy N."/>
            <person name="Sisk P."/>
            <person name="Stolte C."/>
            <person name="Sykes S."/>
            <person name="White J."/>
            <person name="Yandava C."/>
            <person name="Haas B."/>
            <person name="Nusbaum C."/>
            <person name="Birren B."/>
        </authorList>
    </citation>
    <scope>NUCLEOTIDE SEQUENCE [LARGE SCALE GENOMIC DNA]</scope>
    <source>
        <strain evidence="3">ATCC 50818</strain>
    </source>
</reference>
<dbReference type="InParanoid" id="F2U3F8"/>